<evidence type="ECO:0000256" key="2">
    <source>
        <dbReference type="ARBA" id="ARBA00022448"/>
    </source>
</evidence>
<evidence type="ECO:0000256" key="9">
    <source>
        <dbReference type="SAM" id="Phobius"/>
    </source>
</evidence>
<evidence type="ECO:0000256" key="5">
    <source>
        <dbReference type="ARBA" id="ARBA00022970"/>
    </source>
</evidence>
<keyword evidence="3" id="KW-1003">Cell membrane</keyword>
<dbReference type="PANTHER" id="PTHR11795">
    <property type="entry name" value="BRANCHED-CHAIN AMINO ACID TRANSPORT SYSTEM PERMEASE PROTEIN LIVH"/>
    <property type="match status" value="1"/>
</dbReference>
<keyword evidence="2" id="KW-0813">Transport</keyword>
<dbReference type="AlphaFoldDB" id="A0A8B6X5H0"/>
<dbReference type="OrthoDB" id="9807115at2"/>
<evidence type="ECO:0000256" key="4">
    <source>
        <dbReference type="ARBA" id="ARBA00022692"/>
    </source>
</evidence>
<keyword evidence="6 9" id="KW-1133">Transmembrane helix</keyword>
<feature type="transmembrane region" description="Helical" evidence="9">
    <location>
        <begin position="43"/>
        <end position="59"/>
    </location>
</feature>
<evidence type="ECO:0000256" key="6">
    <source>
        <dbReference type="ARBA" id="ARBA00022989"/>
    </source>
</evidence>
<feature type="transmembrane region" description="Helical" evidence="9">
    <location>
        <begin position="16"/>
        <end position="37"/>
    </location>
</feature>
<evidence type="ECO:0000256" key="7">
    <source>
        <dbReference type="ARBA" id="ARBA00023136"/>
    </source>
</evidence>
<proteinExistence type="inferred from homology"/>
<feature type="transmembrane region" description="Helical" evidence="9">
    <location>
        <begin position="71"/>
        <end position="93"/>
    </location>
</feature>
<keyword evidence="4 9" id="KW-0812">Transmembrane</keyword>
<comment type="similarity">
    <text evidence="8">Belongs to the binding-protein-dependent transport system permease family. LivHM subfamily.</text>
</comment>
<evidence type="ECO:0000313" key="11">
    <source>
        <dbReference type="RefSeq" id="WP_028311756.1"/>
    </source>
</evidence>
<accession>A0A8B6X5H0</accession>
<keyword evidence="7 9" id="KW-0472">Membrane</keyword>
<dbReference type="PANTHER" id="PTHR11795:SF442">
    <property type="entry name" value="ABC TRANSPORTER ATP-BINDING PROTEIN"/>
    <property type="match status" value="1"/>
</dbReference>
<keyword evidence="10" id="KW-1185">Reference proteome</keyword>
<reference evidence="11" key="1">
    <citation type="journal article" date="2007" name="Curr. Opin. Struct. Biol.">
        <title>Structure and mechanism of ABC transporter proteins.</title>
        <authorList>
            <person name="Hollenstein K."/>
            <person name="Dawson R.J."/>
            <person name="Locher K.P."/>
        </authorList>
    </citation>
    <scope>NUCLEOTIDE SEQUENCE</scope>
</reference>
<evidence type="ECO:0000313" key="10">
    <source>
        <dbReference type="Proteomes" id="UP000675920"/>
    </source>
</evidence>
<dbReference type="CDD" id="cd06582">
    <property type="entry name" value="TM_PBP1_LivH_like"/>
    <property type="match status" value="1"/>
</dbReference>
<evidence type="ECO:0000256" key="1">
    <source>
        <dbReference type="ARBA" id="ARBA00004651"/>
    </source>
</evidence>
<feature type="transmembrane region" description="Helical" evidence="9">
    <location>
        <begin position="228"/>
        <end position="256"/>
    </location>
</feature>
<reference evidence="11" key="5">
    <citation type="submission" date="2025-08" db="UniProtKB">
        <authorList>
            <consortium name="RefSeq"/>
        </authorList>
    </citation>
    <scope>IDENTIFICATION</scope>
</reference>
<dbReference type="Proteomes" id="UP000675920">
    <property type="component" value="Unplaced"/>
</dbReference>
<dbReference type="GO" id="GO:0006865">
    <property type="term" value="P:amino acid transport"/>
    <property type="evidence" value="ECO:0007669"/>
    <property type="project" value="UniProtKB-KW"/>
</dbReference>
<feature type="transmembrane region" description="Helical" evidence="9">
    <location>
        <begin position="263"/>
        <end position="283"/>
    </location>
</feature>
<dbReference type="RefSeq" id="WP_028311756.1">
    <property type="nucleotide sequence ID" value="NZ_AXWS01000013.1"/>
</dbReference>
<dbReference type="GO" id="GO:0005886">
    <property type="term" value="C:plasma membrane"/>
    <property type="evidence" value="ECO:0007669"/>
    <property type="project" value="UniProtKB-SubCell"/>
</dbReference>
<dbReference type="InterPro" id="IPR052157">
    <property type="entry name" value="BCAA_transport_permease"/>
</dbReference>
<reference evidence="11" key="2">
    <citation type="journal article" date="2008" name="Microbiol. Mol. Biol. Rev.">
        <title>Structure, function, and evolution of bacterial ATP-binding cassette systems.</title>
        <authorList>
            <person name="Davidson A.L."/>
            <person name="Dassa E."/>
            <person name="Orelle C."/>
            <person name="Chen J."/>
        </authorList>
    </citation>
    <scope>NUCLEOTIDE SEQUENCE</scope>
</reference>
<dbReference type="GO" id="GO:0022857">
    <property type="term" value="F:transmembrane transporter activity"/>
    <property type="evidence" value="ECO:0007669"/>
    <property type="project" value="InterPro"/>
</dbReference>
<dbReference type="Pfam" id="PF02653">
    <property type="entry name" value="BPD_transp_2"/>
    <property type="match status" value="1"/>
</dbReference>
<comment type="subcellular location">
    <subcellularLocation>
        <location evidence="1">Cell membrane</location>
        <topology evidence="1">Multi-pass membrane protein</topology>
    </subcellularLocation>
</comment>
<organism evidence="10 11">
    <name type="scientific">Derxia gummosa DSM 723</name>
    <dbReference type="NCBI Taxonomy" id="1121388"/>
    <lineage>
        <taxon>Bacteria</taxon>
        <taxon>Pseudomonadati</taxon>
        <taxon>Pseudomonadota</taxon>
        <taxon>Betaproteobacteria</taxon>
        <taxon>Burkholderiales</taxon>
        <taxon>Alcaligenaceae</taxon>
        <taxon>Derxia</taxon>
    </lineage>
</organism>
<sequence length="292" mass="31072">MDAATFLIQSLNAVQYGLLLFLVASGLTLIFGIMGIINLAHGSFYMLGAYLAFGLGPVVERLGGGFGMTLLLGLVLALAIGALLEWCFFSFLYERDHLQQVLMTYGLILVFEEVRSLLVGNDVHGVAPPAWLAGSVSLGETMSYPVYRLFISVVCLVLIVALHLLLSRTRLGMRVRAGASNRAMAQAMGIDIAWLYRAVFAIGVALAAFAGMVAAPVSSVYPNMGAQVLIVCFVIVVIGGIGSIKGALVAALLVGFVDTFGKVFFPSMAGALVYVAMAVILLWKPQGLVRQF</sequence>
<feature type="transmembrane region" description="Helical" evidence="9">
    <location>
        <begin position="194"/>
        <end position="216"/>
    </location>
</feature>
<reference evidence="11" key="4">
    <citation type="journal article" date="2015" name="F1000Prime Rep">
        <title>Structure and mechanism of ABC transporters.</title>
        <authorList>
            <person name="Wilkens S."/>
        </authorList>
    </citation>
    <scope>NUCLEOTIDE SEQUENCE</scope>
</reference>
<evidence type="ECO:0000256" key="3">
    <source>
        <dbReference type="ARBA" id="ARBA00022475"/>
    </source>
</evidence>
<evidence type="ECO:0000256" key="8">
    <source>
        <dbReference type="ARBA" id="ARBA00037998"/>
    </source>
</evidence>
<keyword evidence="5" id="KW-0029">Amino-acid transport</keyword>
<feature type="transmembrane region" description="Helical" evidence="9">
    <location>
        <begin position="146"/>
        <end position="166"/>
    </location>
</feature>
<protein>
    <submittedName>
        <fullName evidence="11">Branched-chain amino acid ABC transporter permease</fullName>
    </submittedName>
</protein>
<dbReference type="InterPro" id="IPR001851">
    <property type="entry name" value="ABC_transp_permease"/>
</dbReference>
<reference evidence="11" key="3">
    <citation type="journal article" date="2014" name="J. Gen. Physiol.">
        <title>Structural diversity of ABC transporters.</title>
        <authorList>
            <person name="ter Beek J."/>
            <person name="Guskov A."/>
            <person name="Slotboom D.J."/>
        </authorList>
    </citation>
    <scope>NUCLEOTIDE SEQUENCE</scope>
</reference>
<name>A0A8B6X5H0_9BURK</name>